<reference evidence="2 3" key="1">
    <citation type="submission" date="2016-10" db="EMBL/GenBank/DDBJ databases">
        <authorList>
            <person name="de Groot N.N."/>
        </authorList>
    </citation>
    <scope>NUCLEOTIDE SEQUENCE [LARGE SCALE GENOMIC DNA]</scope>
    <source>
        <strain evidence="2 3">DSM 1801</strain>
    </source>
</reference>
<dbReference type="PANTHER" id="PTHR38451">
    <property type="entry name" value="TRNA (ADENINE(22)-N(1))-METHYLTRANSFERASE"/>
    <property type="match status" value="1"/>
</dbReference>
<dbReference type="OrthoDB" id="5881184at2"/>
<dbReference type="AlphaFoldDB" id="A0A1I0D165"/>
<proteinExistence type="predicted"/>
<protein>
    <submittedName>
        <fullName evidence="2">tRNA (Adenine22-N1)-methyltransferase</fullName>
    </submittedName>
</protein>
<dbReference type="EMBL" id="FOHN01000012">
    <property type="protein sequence ID" value="SET25486.1"/>
    <property type="molecule type" value="Genomic_DNA"/>
</dbReference>
<dbReference type="GO" id="GO:0032259">
    <property type="term" value="P:methylation"/>
    <property type="evidence" value="ECO:0007669"/>
    <property type="project" value="UniProtKB-KW"/>
</dbReference>
<keyword evidence="1" id="KW-0175">Coiled coil</keyword>
<feature type="coiled-coil region" evidence="1">
    <location>
        <begin position="187"/>
        <end position="218"/>
    </location>
</feature>
<evidence type="ECO:0000256" key="1">
    <source>
        <dbReference type="SAM" id="Coils"/>
    </source>
</evidence>
<keyword evidence="3" id="KW-1185">Reference proteome</keyword>
<organism evidence="2 3">
    <name type="scientific">[Clostridium] polysaccharolyticum</name>
    <dbReference type="NCBI Taxonomy" id="29364"/>
    <lineage>
        <taxon>Bacteria</taxon>
        <taxon>Bacillati</taxon>
        <taxon>Bacillota</taxon>
        <taxon>Clostridia</taxon>
        <taxon>Lachnospirales</taxon>
        <taxon>Lachnospiraceae</taxon>
    </lineage>
</organism>
<accession>A0A1I0D165</accession>
<dbReference type="RefSeq" id="WP_092477937.1">
    <property type="nucleotide sequence ID" value="NZ_FOHN01000012.1"/>
</dbReference>
<keyword evidence="2" id="KW-0808">Transferase</keyword>
<dbReference type="Proteomes" id="UP000199800">
    <property type="component" value="Unassembled WGS sequence"/>
</dbReference>
<dbReference type="InterPro" id="IPR006901">
    <property type="entry name" value="TrmK"/>
</dbReference>
<dbReference type="PANTHER" id="PTHR38451:SF1">
    <property type="entry name" value="TRNA (ADENINE(22)-N(1))-METHYLTRANSFERASE"/>
    <property type="match status" value="1"/>
</dbReference>
<sequence length="230" mass="26379">MQLSDRLFAIASEVPENKAIADVGCDHAYTSIYLAEHKKPTHIIAMDVRTGPLDKAKENIRASGLEKMIETRLSDGLKAVEKGEINTVVISGMGGALIKKILSEGKEPLESVETLILQPQTEKAELRKYLHSIGMKIKKEVMLIEDGKYYTIAVAERGEEKQPYKEVEYAFGRYLLNEKNDILYQFLQKESEKIQSILENLELYREKNEQRISELREQQRLIEEGLNYFK</sequence>
<evidence type="ECO:0000313" key="3">
    <source>
        <dbReference type="Proteomes" id="UP000199800"/>
    </source>
</evidence>
<evidence type="ECO:0000313" key="2">
    <source>
        <dbReference type="EMBL" id="SET25486.1"/>
    </source>
</evidence>
<dbReference type="STRING" id="29364.SAMN04487772_11249"/>
<keyword evidence="2" id="KW-0489">Methyltransferase</keyword>
<dbReference type="PIRSF" id="PIRSF018637">
    <property type="entry name" value="TrmK"/>
    <property type="match status" value="1"/>
</dbReference>
<dbReference type="Gene3D" id="3.40.50.150">
    <property type="entry name" value="Vaccinia Virus protein VP39"/>
    <property type="match status" value="1"/>
</dbReference>
<gene>
    <name evidence="2" type="ORF">SAMN04487772_11249</name>
</gene>
<name>A0A1I0D165_9FIRM</name>
<dbReference type="SUPFAM" id="SSF53335">
    <property type="entry name" value="S-adenosyl-L-methionine-dependent methyltransferases"/>
    <property type="match status" value="1"/>
</dbReference>
<dbReference type="InterPro" id="IPR029063">
    <property type="entry name" value="SAM-dependent_MTases_sf"/>
</dbReference>
<dbReference type="Pfam" id="PF04816">
    <property type="entry name" value="TrmK"/>
    <property type="match status" value="1"/>
</dbReference>
<dbReference type="Gene3D" id="1.10.287.1890">
    <property type="match status" value="1"/>
</dbReference>
<dbReference type="GO" id="GO:0160105">
    <property type="term" value="F:tRNA (adenine(22)-N1)-methyltransferase activity"/>
    <property type="evidence" value="ECO:0007669"/>
    <property type="project" value="InterPro"/>
</dbReference>